<dbReference type="PANTHER" id="PTHR11795:SF445">
    <property type="entry name" value="AMINO ACID ABC TRANSPORTER PERMEASE PROTEIN"/>
    <property type="match status" value="1"/>
</dbReference>
<sequence length="296" mass="30647">MTVVNQILQGVLLGGYYALLACGLSFMFGVMRIINLAHGSLAVVGAYGVYWLADRLGLNPFVGLLLCVPVMGAIGWILYRLVLARSARSGELVPILATFGLAVVFDNMLFSAFGADTRSLAPFLDNLAYDGVDLAGLSVGMLPLITLVVAIALLGGLHLMLTHSALGRRIRAVADDPATAQLVGVNSMAVNAAAAAIAMMTVGIAGAFLAMRATVDPYAGAPQLIFAFEAVMIGGSGSLWGTLFGGIALGVAQSLGAGMHSQGFLIAGHVLFLVVLLVRLVLAGRPLKHLIVRSST</sequence>
<evidence type="ECO:0000256" key="6">
    <source>
        <dbReference type="ARBA" id="ARBA00022989"/>
    </source>
</evidence>
<evidence type="ECO:0000256" key="5">
    <source>
        <dbReference type="ARBA" id="ARBA00022970"/>
    </source>
</evidence>
<dbReference type="Pfam" id="PF02653">
    <property type="entry name" value="BPD_transp_2"/>
    <property type="match status" value="1"/>
</dbReference>
<proteinExistence type="inferred from homology"/>
<comment type="similarity">
    <text evidence="8">Belongs to the binding-protein-dependent transport system permease family. LivHM subfamily.</text>
</comment>
<evidence type="ECO:0000256" key="2">
    <source>
        <dbReference type="ARBA" id="ARBA00022448"/>
    </source>
</evidence>
<keyword evidence="2" id="KW-0813">Transport</keyword>
<evidence type="ECO:0000256" key="4">
    <source>
        <dbReference type="ARBA" id="ARBA00022692"/>
    </source>
</evidence>
<dbReference type="InterPro" id="IPR001851">
    <property type="entry name" value="ABC_transp_permease"/>
</dbReference>
<keyword evidence="7 9" id="KW-0472">Membrane</keyword>
<accession>A0ABU8VKZ1</accession>
<dbReference type="Proteomes" id="UP001365846">
    <property type="component" value="Unassembled WGS sequence"/>
</dbReference>
<dbReference type="CDD" id="cd06582">
    <property type="entry name" value="TM_PBP1_LivH_like"/>
    <property type="match status" value="1"/>
</dbReference>
<feature type="transmembrane region" description="Helical" evidence="9">
    <location>
        <begin position="134"/>
        <end position="161"/>
    </location>
</feature>
<gene>
    <name evidence="10" type="ORF">WKW77_24720</name>
</gene>
<keyword evidence="11" id="KW-1185">Reference proteome</keyword>
<dbReference type="RefSeq" id="WP_340359542.1">
    <property type="nucleotide sequence ID" value="NZ_JBBKZU010000012.1"/>
</dbReference>
<comment type="caution">
    <text evidence="10">The sequence shown here is derived from an EMBL/GenBank/DDBJ whole genome shotgun (WGS) entry which is preliminary data.</text>
</comment>
<evidence type="ECO:0000256" key="9">
    <source>
        <dbReference type="SAM" id="Phobius"/>
    </source>
</evidence>
<dbReference type="PANTHER" id="PTHR11795">
    <property type="entry name" value="BRANCHED-CHAIN AMINO ACID TRANSPORT SYSTEM PERMEASE PROTEIN LIVH"/>
    <property type="match status" value="1"/>
</dbReference>
<evidence type="ECO:0000256" key="1">
    <source>
        <dbReference type="ARBA" id="ARBA00004651"/>
    </source>
</evidence>
<dbReference type="EMBL" id="JBBKZU010000012">
    <property type="protein sequence ID" value="MEJ8814311.1"/>
    <property type="molecule type" value="Genomic_DNA"/>
</dbReference>
<dbReference type="InterPro" id="IPR052157">
    <property type="entry name" value="BCAA_transport_permease"/>
</dbReference>
<reference evidence="10 11" key="1">
    <citation type="submission" date="2024-03" db="EMBL/GenBank/DDBJ databases">
        <title>Novel species of the genus Variovorax.</title>
        <authorList>
            <person name="Liu Q."/>
            <person name="Xin Y.-H."/>
        </authorList>
    </citation>
    <scope>NUCLEOTIDE SEQUENCE [LARGE SCALE GENOMIC DNA]</scope>
    <source>
        <strain evidence="10 11">KACC 18899</strain>
    </source>
</reference>
<feature type="transmembrane region" description="Helical" evidence="9">
    <location>
        <begin position="264"/>
        <end position="282"/>
    </location>
</feature>
<comment type="subcellular location">
    <subcellularLocation>
        <location evidence="1">Cell membrane</location>
        <topology evidence="1">Multi-pass membrane protein</topology>
    </subcellularLocation>
</comment>
<evidence type="ECO:0000313" key="10">
    <source>
        <dbReference type="EMBL" id="MEJ8814311.1"/>
    </source>
</evidence>
<evidence type="ECO:0000313" key="11">
    <source>
        <dbReference type="Proteomes" id="UP001365846"/>
    </source>
</evidence>
<keyword evidence="3" id="KW-1003">Cell membrane</keyword>
<protein>
    <submittedName>
        <fullName evidence="10">Branched-chain amino acid ABC transporter permease</fullName>
    </submittedName>
</protein>
<feature type="transmembrane region" description="Helical" evidence="9">
    <location>
        <begin position="189"/>
        <end position="210"/>
    </location>
</feature>
<name>A0ABU8VKZ1_9BURK</name>
<feature type="transmembrane region" description="Helical" evidence="9">
    <location>
        <begin position="58"/>
        <end position="79"/>
    </location>
</feature>
<feature type="transmembrane region" description="Helical" evidence="9">
    <location>
        <begin position="230"/>
        <end position="252"/>
    </location>
</feature>
<feature type="transmembrane region" description="Helical" evidence="9">
    <location>
        <begin position="6"/>
        <end position="26"/>
    </location>
</feature>
<keyword evidence="4 9" id="KW-0812">Transmembrane</keyword>
<evidence type="ECO:0000256" key="8">
    <source>
        <dbReference type="ARBA" id="ARBA00037998"/>
    </source>
</evidence>
<evidence type="ECO:0000256" key="7">
    <source>
        <dbReference type="ARBA" id="ARBA00023136"/>
    </source>
</evidence>
<keyword evidence="5" id="KW-0029">Amino-acid transport</keyword>
<organism evidence="10 11">
    <name type="scientific">Variovorax ureilyticus</name>
    <dbReference type="NCBI Taxonomy" id="1836198"/>
    <lineage>
        <taxon>Bacteria</taxon>
        <taxon>Pseudomonadati</taxon>
        <taxon>Pseudomonadota</taxon>
        <taxon>Betaproteobacteria</taxon>
        <taxon>Burkholderiales</taxon>
        <taxon>Comamonadaceae</taxon>
        <taxon>Variovorax</taxon>
    </lineage>
</organism>
<feature type="transmembrane region" description="Helical" evidence="9">
    <location>
        <begin position="91"/>
        <end position="114"/>
    </location>
</feature>
<evidence type="ECO:0000256" key="3">
    <source>
        <dbReference type="ARBA" id="ARBA00022475"/>
    </source>
</evidence>
<keyword evidence="6 9" id="KW-1133">Transmembrane helix</keyword>